<comment type="caution">
    <text evidence="2">The sequence shown here is derived from an EMBL/GenBank/DDBJ whole genome shotgun (WGS) entry which is preliminary data.</text>
</comment>
<evidence type="ECO:0000313" key="2">
    <source>
        <dbReference type="EMBL" id="KAL0820004.1"/>
    </source>
</evidence>
<dbReference type="GO" id="GO:1990904">
    <property type="term" value="C:ribonucleoprotein complex"/>
    <property type="evidence" value="ECO:0007669"/>
    <property type="project" value="UniProtKB-ARBA"/>
</dbReference>
<dbReference type="AlphaFoldDB" id="A0ABD0SLX8"/>
<dbReference type="EMBL" id="JBEDNZ010000020">
    <property type="protein sequence ID" value="KAL0820004.1"/>
    <property type="molecule type" value="Genomic_DNA"/>
</dbReference>
<name>A0ABD0SLX8_LOXSC</name>
<reference evidence="2 3" key="1">
    <citation type="submission" date="2024-06" db="EMBL/GenBank/DDBJ databases">
        <title>A chromosome-level genome assembly of beet webworm, Loxostege sticticalis.</title>
        <authorList>
            <person name="Zhang Y."/>
        </authorList>
    </citation>
    <scope>NUCLEOTIDE SEQUENCE [LARGE SCALE GENOMIC DNA]</scope>
    <source>
        <strain evidence="2">AQ028</strain>
        <tissue evidence="2">Male pupae</tissue>
    </source>
</reference>
<keyword evidence="1" id="KW-0819">tRNA processing</keyword>
<evidence type="ECO:0000256" key="1">
    <source>
        <dbReference type="ARBA" id="ARBA00022694"/>
    </source>
</evidence>
<gene>
    <name evidence="2" type="ORF">ABMA28_007998</name>
</gene>
<accession>A0ABD0SLX8</accession>
<dbReference type="Gene3D" id="3.30.70.3250">
    <property type="entry name" value="Ribonuclease P, Pop5 subunit"/>
    <property type="match status" value="1"/>
</dbReference>
<dbReference type="GO" id="GO:0008033">
    <property type="term" value="P:tRNA processing"/>
    <property type="evidence" value="ECO:0007669"/>
    <property type="project" value="UniProtKB-KW"/>
</dbReference>
<protein>
    <submittedName>
        <fullName evidence="2">Uncharacterized protein</fullName>
    </submittedName>
</protein>
<dbReference type="Proteomes" id="UP001549921">
    <property type="component" value="Unassembled WGS sequence"/>
</dbReference>
<dbReference type="GO" id="GO:1902555">
    <property type="term" value="C:endoribonuclease complex"/>
    <property type="evidence" value="ECO:0007669"/>
    <property type="project" value="UniProtKB-ARBA"/>
</dbReference>
<dbReference type="InterPro" id="IPR038085">
    <property type="entry name" value="Rnp2-like_sf"/>
</dbReference>
<sequence>MNRYFYLDVDLGVEESELSTRRLVEEAVRALFGESGASAAQVDVLRVSGRRALLRVAARELVRVRAALALNSRQLRVRQAPSLQALL</sequence>
<dbReference type="SUPFAM" id="SSF160350">
    <property type="entry name" value="Rnp2-like"/>
    <property type="match status" value="1"/>
</dbReference>
<organism evidence="2 3">
    <name type="scientific">Loxostege sticticalis</name>
    <name type="common">Beet webworm moth</name>
    <dbReference type="NCBI Taxonomy" id="481309"/>
    <lineage>
        <taxon>Eukaryota</taxon>
        <taxon>Metazoa</taxon>
        <taxon>Ecdysozoa</taxon>
        <taxon>Arthropoda</taxon>
        <taxon>Hexapoda</taxon>
        <taxon>Insecta</taxon>
        <taxon>Pterygota</taxon>
        <taxon>Neoptera</taxon>
        <taxon>Endopterygota</taxon>
        <taxon>Lepidoptera</taxon>
        <taxon>Glossata</taxon>
        <taxon>Ditrysia</taxon>
        <taxon>Pyraloidea</taxon>
        <taxon>Crambidae</taxon>
        <taxon>Pyraustinae</taxon>
        <taxon>Loxostege</taxon>
    </lineage>
</organism>
<proteinExistence type="predicted"/>
<evidence type="ECO:0000313" key="3">
    <source>
        <dbReference type="Proteomes" id="UP001549921"/>
    </source>
</evidence>